<reference evidence="2" key="2">
    <citation type="submission" date="2020-05" db="UniProtKB">
        <authorList>
            <consortium name="EnsemblMetazoa"/>
        </authorList>
    </citation>
    <scope>IDENTIFICATION</scope>
    <source>
        <strain evidence="2">JHB</strain>
    </source>
</reference>
<dbReference type="InterPro" id="IPR014721">
    <property type="entry name" value="Ribsml_uS5_D2-typ_fold_subgr"/>
</dbReference>
<accession>B0XIL8</accession>
<dbReference type="VEuPathDB" id="VectorBase:CPIJ019140"/>
<keyword evidence="3" id="KW-1185">Reference proteome</keyword>
<organism>
    <name type="scientific">Culex quinquefasciatus</name>
    <name type="common">Southern house mosquito</name>
    <name type="synonym">Culex pungens</name>
    <dbReference type="NCBI Taxonomy" id="7176"/>
    <lineage>
        <taxon>Eukaryota</taxon>
        <taxon>Metazoa</taxon>
        <taxon>Ecdysozoa</taxon>
        <taxon>Arthropoda</taxon>
        <taxon>Hexapoda</taxon>
        <taxon>Insecta</taxon>
        <taxon>Pterygota</taxon>
        <taxon>Neoptera</taxon>
        <taxon>Endopterygota</taxon>
        <taxon>Diptera</taxon>
        <taxon>Nematocera</taxon>
        <taxon>Culicoidea</taxon>
        <taxon>Culicidae</taxon>
        <taxon>Culicinae</taxon>
        <taxon>Culicini</taxon>
        <taxon>Culex</taxon>
        <taxon>Culex</taxon>
    </lineage>
</organism>
<dbReference type="GO" id="GO:0030623">
    <property type="term" value="F:U5 snRNA binding"/>
    <property type="evidence" value="ECO:0007669"/>
    <property type="project" value="TreeGrafter"/>
</dbReference>
<dbReference type="Gene3D" id="3.30.230.10">
    <property type="match status" value="1"/>
</dbReference>
<dbReference type="EMBL" id="DS233329">
    <property type="protein sequence ID" value="EDS29442.1"/>
    <property type="molecule type" value="Genomic_DNA"/>
</dbReference>
<dbReference type="AlphaFoldDB" id="B0XIL8"/>
<keyword evidence="1" id="KW-0648">Protein biosynthesis</keyword>
<keyword evidence="1" id="KW-0251">Elongation factor</keyword>
<dbReference type="STRING" id="7176.B0XIL8"/>
<reference evidence="1" key="1">
    <citation type="submission" date="2007-03" db="EMBL/GenBank/DDBJ databases">
        <title>Annotation of Culex pipiens quinquefasciatus.</title>
        <authorList>
            <consortium name="The Broad Institute Genome Sequencing Platform"/>
            <person name="Atkinson P.W."/>
            <person name="Hemingway J."/>
            <person name="Christensen B.M."/>
            <person name="Higgs S."/>
            <person name="Kodira C."/>
            <person name="Hannick L."/>
            <person name="Megy K."/>
            <person name="O'Leary S."/>
            <person name="Pearson M."/>
            <person name="Haas B.J."/>
            <person name="Mauceli E."/>
            <person name="Wortman J.R."/>
            <person name="Lee N.H."/>
            <person name="Guigo R."/>
            <person name="Stanke M."/>
            <person name="Alvarado L."/>
            <person name="Amedeo P."/>
            <person name="Antoine C.H."/>
            <person name="Arensburger P."/>
            <person name="Bidwell S.L."/>
            <person name="Crawford M."/>
            <person name="Camaro F."/>
            <person name="Devon K."/>
            <person name="Engels R."/>
            <person name="Hammond M."/>
            <person name="Howarth C."/>
            <person name="Koehrsen M."/>
            <person name="Lawson D."/>
            <person name="Montgomery P."/>
            <person name="Nene V."/>
            <person name="Nusbaum C."/>
            <person name="Puiu D."/>
            <person name="Romero-Severson J."/>
            <person name="Severson D.W."/>
            <person name="Shumway M."/>
            <person name="Sisk P."/>
            <person name="Stolte C."/>
            <person name="Zeng Q."/>
            <person name="Eisenstadt E."/>
            <person name="Fraser-Liggett C."/>
            <person name="Strausberg R."/>
            <person name="Galagan J."/>
            <person name="Birren B."/>
            <person name="Collins F.H."/>
        </authorList>
    </citation>
    <scope>NUCLEOTIDE SEQUENCE [LARGE SCALE GENOMIC DNA]</scope>
    <source>
        <strain evidence="1">JHB</strain>
    </source>
</reference>
<dbReference type="PANTHER" id="PTHR42908:SF6">
    <property type="entry name" value="116 KDA U5 SMALL NUCLEAR RIBONUCLEOPROTEIN COMPONENT"/>
    <property type="match status" value="1"/>
</dbReference>
<gene>
    <name evidence="2" type="primary">6053392</name>
    <name evidence="1" type="ORF">CpipJ_CPIJ019140</name>
</gene>
<name>B0XIL8_CULQU</name>
<dbReference type="HOGENOM" id="CLU_1455794_0_0_1"/>
<evidence type="ECO:0000313" key="2">
    <source>
        <dbReference type="EnsemblMetazoa" id="CPIJ019140-PA"/>
    </source>
</evidence>
<dbReference type="EnsemblMetazoa" id="CPIJ019140-RA">
    <property type="protein sequence ID" value="CPIJ019140-PA"/>
    <property type="gene ID" value="CPIJ019140"/>
</dbReference>
<sequence length="186" mass="20821">MNEDVFIRPLKSNIQSIIKIAIEPVNPSEHPKIMDGLRKVNKSYPLLSTRFQYSSSPHILIDDKLSFEADKTLLCSVKDSIVQGFQLGSRDGSLCEESIRNVKFKIIRGGRQIIPNACRVAYSAFPMATPRLMEPSSPVIRSAKVSPSGRWNVIVILIIRTDSPRNLATELSNDVDKCHKLVLVHP</sequence>
<evidence type="ECO:0000313" key="3">
    <source>
        <dbReference type="Proteomes" id="UP000002320"/>
    </source>
</evidence>
<dbReference type="GO" id="GO:0071007">
    <property type="term" value="C:U2-type catalytic step 2 spliceosome"/>
    <property type="evidence" value="ECO:0007669"/>
    <property type="project" value="TreeGrafter"/>
</dbReference>
<dbReference type="InterPro" id="IPR020568">
    <property type="entry name" value="Ribosomal_Su5_D2-typ_SF"/>
</dbReference>
<dbReference type="GO" id="GO:0003924">
    <property type="term" value="F:GTPase activity"/>
    <property type="evidence" value="ECO:0007669"/>
    <property type="project" value="TreeGrafter"/>
</dbReference>
<dbReference type="PANTHER" id="PTHR42908">
    <property type="entry name" value="TRANSLATION ELONGATION FACTOR-RELATED"/>
    <property type="match status" value="1"/>
</dbReference>
<dbReference type="GO" id="GO:0000398">
    <property type="term" value="P:mRNA splicing, via spliceosome"/>
    <property type="evidence" value="ECO:0007669"/>
    <property type="project" value="TreeGrafter"/>
</dbReference>
<evidence type="ECO:0000313" key="1">
    <source>
        <dbReference type="EMBL" id="EDS29442.1"/>
    </source>
</evidence>
<dbReference type="Proteomes" id="UP000002320">
    <property type="component" value="Unassembled WGS sequence"/>
</dbReference>
<dbReference type="GO" id="GO:0003746">
    <property type="term" value="F:translation elongation factor activity"/>
    <property type="evidence" value="ECO:0007669"/>
    <property type="project" value="UniProtKB-KW"/>
</dbReference>
<protein>
    <submittedName>
        <fullName evidence="1 2">Elongation factor 2</fullName>
    </submittedName>
</protein>
<dbReference type="GO" id="GO:0005829">
    <property type="term" value="C:cytosol"/>
    <property type="evidence" value="ECO:0007669"/>
    <property type="project" value="TreeGrafter"/>
</dbReference>
<proteinExistence type="predicted"/>
<dbReference type="InParanoid" id="B0XIL8"/>
<dbReference type="GO" id="GO:0046540">
    <property type="term" value="C:U4/U6 x U5 tri-snRNP complex"/>
    <property type="evidence" value="ECO:0007669"/>
    <property type="project" value="TreeGrafter"/>
</dbReference>
<dbReference type="KEGG" id="cqu:CpipJ_CPIJ019140"/>
<dbReference type="SUPFAM" id="SSF54211">
    <property type="entry name" value="Ribosomal protein S5 domain 2-like"/>
    <property type="match status" value="1"/>
</dbReference>
<dbReference type="eggNOG" id="KOG0468">
    <property type="taxonomic scope" value="Eukaryota"/>
</dbReference>